<evidence type="ECO:0000256" key="7">
    <source>
        <dbReference type="RuleBase" id="RU003346"/>
    </source>
</evidence>
<dbReference type="Proteomes" id="UP001600888">
    <property type="component" value="Unassembled WGS sequence"/>
</dbReference>
<keyword evidence="6 9" id="KW-0472">Membrane</keyword>
<accession>A0ABR4FF29</accession>
<evidence type="ECO:0000256" key="9">
    <source>
        <dbReference type="SAM" id="Phobius"/>
    </source>
</evidence>
<keyword evidence="5 9" id="KW-1133">Transmembrane helix</keyword>
<comment type="caution">
    <text evidence="11">The sequence shown here is derived from an EMBL/GenBank/DDBJ whole genome shotgun (WGS) entry which is preliminary data.</text>
</comment>
<sequence length="433" mass="46805">MSAAETPASGASTPPNGHEKETAASDYAGNYPPVKVLNFRVIVMGLLVSLGGFIFGWEGGSISGYTQMANFREHFGDTQKNGVLSLGNVRQGLMVAMLCAGCLVGALVSAPVADKFGRKYSITFWCIVYIVGNVVCITTTDKWYQIVIGRLIDGFGIGALSVLTPMYQSETAPRQARGALVSAYQLFITLGIFVSYCVNFGTEAIESESSWRITMGIGFIAPAIMAAGMLIMRESPRWQYRRGGEAEAAQTLALISCVSPDHPEVQHELAEIREKYEAEVAGGEPKWFEIFTAPAMLRRVLVGMALQALQQLTGANFFFYYGTQIFSSVGISNPYITSMILGAVNVFSTFGGLYVGQKFGRRISMIVGGVWMFLWLIVFASLGSFALYPDGNPNDPNARTNSSVGSAMIASACFFIVGFAVTVSFYIPHNTLS</sequence>
<feature type="transmembrane region" description="Helical" evidence="9">
    <location>
        <begin position="179"/>
        <end position="201"/>
    </location>
</feature>
<name>A0ABR4FF29_9PEZI</name>
<comment type="similarity">
    <text evidence="2 7">Belongs to the major facilitator superfamily. Sugar transporter (TC 2.A.1.1) family.</text>
</comment>
<feature type="transmembrane region" description="Helical" evidence="9">
    <location>
        <begin position="93"/>
        <end position="113"/>
    </location>
</feature>
<dbReference type="InterPro" id="IPR005828">
    <property type="entry name" value="MFS_sugar_transport-like"/>
</dbReference>
<evidence type="ECO:0000259" key="10">
    <source>
        <dbReference type="PROSITE" id="PS50850"/>
    </source>
</evidence>
<evidence type="ECO:0000256" key="5">
    <source>
        <dbReference type="ARBA" id="ARBA00022989"/>
    </source>
</evidence>
<feature type="domain" description="Major facilitator superfamily (MFS) profile" evidence="10">
    <location>
        <begin position="44"/>
        <end position="433"/>
    </location>
</feature>
<dbReference type="PROSITE" id="PS50850">
    <property type="entry name" value="MFS"/>
    <property type="match status" value="1"/>
</dbReference>
<dbReference type="InterPro" id="IPR003663">
    <property type="entry name" value="Sugar/inositol_transpt"/>
</dbReference>
<dbReference type="InterPro" id="IPR050360">
    <property type="entry name" value="MFS_Sugar_Transporters"/>
</dbReference>
<gene>
    <name evidence="11" type="ORF">FJTKL_05239</name>
</gene>
<dbReference type="PANTHER" id="PTHR48022:SF39">
    <property type="entry name" value="MONOSACCHARIDE TRANSPORTER, PUTATIVE-RELATED"/>
    <property type="match status" value="1"/>
</dbReference>
<reference evidence="11 12" key="1">
    <citation type="submission" date="2024-03" db="EMBL/GenBank/DDBJ databases">
        <title>A high-quality draft genome sequence of Diaporthe vaccinii, a causative agent of upright dieback and viscid rot disease in cranberry plants.</title>
        <authorList>
            <person name="Sarrasin M."/>
            <person name="Lang B.F."/>
            <person name="Burger G."/>
        </authorList>
    </citation>
    <scope>NUCLEOTIDE SEQUENCE [LARGE SCALE GENOMIC DNA]</scope>
    <source>
        <strain evidence="11 12">IS7</strain>
    </source>
</reference>
<feature type="transmembrane region" description="Helical" evidence="9">
    <location>
        <begin position="213"/>
        <end position="232"/>
    </location>
</feature>
<keyword evidence="3 7" id="KW-0813">Transport</keyword>
<dbReference type="InterPro" id="IPR005829">
    <property type="entry name" value="Sugar_transporter_CS"/>
</dbReference>
<proteinExistence type="inferred from homology"/>
<dbReference type="EMBL" id="JBAWTH010000001">
    <property type="protein sequence ID" value="KAL2293303.1"/>
    <property type="molecule type" value="Genomic_DNA"/>
</dbReference>
<evidence type="ECO:0000256" key="2">
    <source>
        <dbReference type="ARBA" id="ARBA00010992"/>
    </source>
</evidence>
<feature type="transmembrane region" description="Helical" evidence="9">
    <location>
        <begin position="363"/>
        <end position="388"/>
    </location>
</feature>
<evidence type="ECO:0000256" key="6">
    <source>
        <dbReference type="ARBA" id="ARBA00023136"/>
    </source>
</evidence>
<feature type="transmembrane region" description="Helical" evidence="9">
    <location>
        <begin position="146"/>
        <end position="167"/>
    </location>
</feature>
<dbReference type="NCBIfam" id="TIGR00879">
    <property type="entry name" value="SP"/>
    <property type="match status" value="1"/>
</dbReference>
<evidence type="ECO:0000256" key="1">
    <source>
        <dbReference type="ARBA" id="ARBA00004141"/>
    </source>
</evidence>
<evidence type="ECO:0000256" key="8">
    <source>
        <dbReference type="SAM" id="MobiDB-lite"/>
    </source>
</evidence>
<evidence type="ECO:0000256" key="3">
    <source>
        <dbReference type="ARBA" id="ARBA00022448"/>
    </source>
</evidence>
<feature type="transmembrane region" description="Helical" evidence="9">
    <location>
        <begin position="37"/>
        <end position="57"/>
    </location>
</feature>
<organism evidence="11 12">
    <name type="scientific">Diaporthe vaccinii</name>
    <dbReference type="NCBI Taxonomy" id="105482"/>
    <lineage>
        <taxon>Eukaryota</taxon>
        <taxon>Fungi</taxon>
        <taxon>Dikarya</taxon>
        <taxon>Ascomycota</taxon>
        <taxon>Pezizomycotina</taxon>
        <taxon>Sordariomycetes</taxon>
        <taxon>Sordariomycetidae</taxon>
        <taxon>Diaporthales</taxon>
        <taxon>Diaporthaceae</taxon>
        <taxon>Diaporthe</taxon>
        <taxon>Diaporthe eres species complex</taxon>
    </lineage>
</organism>
<dbReference type="PANTHER" id="PTHR48022">
    <property type="entry name" value="PLASTIDIC GLUCOSE TRANSPORTER 4"/>
    <property type="match status" value="1"/>
</dbReference>
<evidence type="ECO:0000313" key="12">
    <source>
        <dbReference type="Proteomes" id="UP001600888"/>
    </source>
</evidence>
<keyword evidence="12" id="KW-1185">Reference proteome</keyword>
<dbReference type="PROSITE" id="PS00217">
    <property type="entry name" value="SUGAR_TRANSPORT_2"/>
    <property type="match status" value="1"/>
</dbReference>
<comment type="subcellular location">
    <subcellularLocation>
        <location evidence="1">Membrane</location>
        <topology evidence="1">Multi-pass membrane protein</topology>
    </subcellularLocation>
</comment>
<feature type="region of interest" description="Disordered" evidence="8">
    <location>
        <begin position="1"/>
        <end position="25"/>
    </location>
</feature>
<feature type="transmembrane region" description="Helical" evidence="9">
    <location>
        <begin position="300"/>
        <end position="323"/>
    </location>
</feature>
<protein>
    <recommendedName>
        <fullName evidence="10">Major facilitator superfamily (MFS) profile domain-containing protein</fullName>
    </recommendedName>
</protein>
<dbReference type="InterPro" id="IPR036259">
    <property type="entry name" value="MFS_trans_sf"/>
</dbReference>
<evidence type="ECO:0000256" key="4">
    <source>
        <dbReference type="ARBA" id="ARBA00022692"/>
    </source>
</evidence>
<dbReference type="InterPro" id="IPR020846">
    <property type="entry name" value="MFS_dom"/>
</dbReference>
<evidence type="ECO:0000313" key="11">
    <source>
        <dbReference type="EMBL" id="KAL2293303.1"/>
    </source>
</evidence>
<dbReference type="SUPFAM" id="SSF103473">
    <property type="entry name" value="MFS general substrate transporter"/>
    <property type="match status" value="1"/>
</dbReference>
<dbReference type="Gene3D" id="1.20.1250.20">
    <property type="entry name" value="MFS general substrate transporter like domains"/>
    <property type="match status" value="1"/>
</dbReference>
<feature type="transmembrane region" description="Helical" evidence="9">
    <location>
        <begin position="408"/>
        <end position="427"/>
    </location>
</feature>
<dbReference type="Pfam" id="PF00083">
    <property type="entry name" value="Sugar_tr"/>
    <property type="match status" value="1"/>
</dbReference>
<feature type="transmembrane region" description="Helical" evidence="9">
    <location>
        <begin position="335"/>
        <end position="356"/>
    </location>
</feature>
<keyword evidence="4 9" id="KW-0812">Transmembrane</keyword>
<feature type="transmembrane region" description="Helical" evidence="9">
    <location>
        <begin position="120"/>
        <end position="140"/>
    </location>
</feature>
<dbReference type="PRINTS" id="PR00171">
    <property type="entry name" value="SUGRTRNSPORT"/>
</dbReference>